<organism evidence="1 2">
    <name type="scientific">Nonomuraea antimicrobica</name>
    <dbReference type="NCBI Taxonomy" id="561173"/>
    <lineage>
        <taxon>Bacteria</taxon>
        <taxon>Bacillati</taxon>
        <taxon>Actinomycetota</taxon>
        <taxon>Actinomycetes</taxon>
        <taxon>Streptosporangiales</taxon>
        <taxon>Streptosporangiaceae</taxon>
        <taxon>Nonomuraea</taxon>
    </lineage>
</organism>
<accession>A0ABP7BVN8</accession>
<reference evidence="2" key="1">
    <citation type="journal article" date="2019" name="Int. J. Syst. Evol. Microbiol.">
        <title>The Global Catalogue of Microorganisms (GCM) 10K type strain sequencing project: providing services to taxonomists for standard genome sequencing and annotation.</title>
        <authorList>
            <consortium name="The Broad Institute Genomics Platform"/>
            <consortium name="The Broad Institute Genome Sequencing Center for Infectious Disease"/>
            <person name="Wu L."/>
            <person name="Ma J."/>
        </authorList>
    </citation>
    <scope>NUCLEOTIDE SEQUENCE [LARGE SCALE GENOMIC DNA]</scope>
    <source>
        <strain evidence="2">JCM 16904</strain>
    </source>
</reference>
<proteinExistence type="predicted"/>
<sequence>MHRSDSGSRRSLGPPEGELVSIDGVADRVETILRAAPIVDGHNDLPWAARVTCGYDLARLNLRDTAGATHTDLTRLRAGRVGAQFWSVYVPASLSGQDALAATLEQIDFVRQMAAAYPADLALAFGADDVAAARERGRIACLMGAEGGHSIACSLGALRMLYALGVRYLTLTHNDNVPWADSATDAPAAHGLTSFGREVVREMNRLGMLVDLSHVSPETMRDALDVSEAPVIFSHSSCRALVDHPRNVPDAVLARLPGNGGVCMVTFVSAFVSEQCREWGLELDAYVREQGVDPADRAAAEEPAAEFLRRRPRPRATLAQVADHVEHAREVAGVTGIGLGGDYDGCTDLPDGLTDVSCYPALFAELVSRGWSEGDCELLAGGNVLRVLRRAERIGAELAARRGPSLARYTADGLPGH</sequence>
<dbReference type="InterPro" id="IPR008257">
    <property type="entry name" value="Pept_M19"/>
</dbReference>
<dbReference type="EMBL" id="BAAAZP010000075">
    <property type="protein sequence ID" value="GAA3671040.1"/>
    <property type="molecule type" value="Genomic_DNA"/>
</dbReference>
<dbReference type="Proteomes" id="UP001500902">
    <property type="component" value="Unassembled WGS sequence"/>
</dbReference>
<dbReference type="SUPFAM" id="SSF51556">
    <property type="entry name" value="Metallo-dependent hydrolases"/>
    <property type="match status" value="1"/>
</dbReference>
<protein>
    <submittedName>
        <fullName evidence="1">Dipeptidase</fullName>
    </submittedName>
</protein>
<dbReference type="PROSITE" id="PS51365">
    <property type="entry name" value="RENAL_DIPEPTIDASE_2"/>
    <property type="match status" value="1"/>
</dbReference>
<keyword evidence="2" id="KW-1185">Reference proteome</keyword>
<evidence type="ECO:0000313" key="1">
    <source>
        <dbReference type="EMBL" id="GAA3671040.1"/>
    </source>
</evidence>
<dbReference type="Pfam" id="PF01244">
    <property type="entry name" value="Peptidase_M19"/>
    <property type="match status" value="1"/>
</dbReference>
<dbReference type="PANTHER" id="PTHR10443">
    <property type="entry name" value="MICROSOMAL DIPEPTIDASE"/>
    <property type="match status" value="1"/>
</dbReference>
<gene>
    <name evidence="1" type="ORF">GCM10022224_039090</name>
</gene>
<evidence type="ECO:0000313" key="2">
    <source>
        <dbReference type="Proteomes" id="UP001500902"/>
    </source>
</evidence>
<dbReference type="PANTHER" id="PTHR10443:SF12">
    <property type="entry name" value="DIPEPTIDASE"/>
    <property type="match status" value="1"/>
</dbReference>
<comment type="caution">
    <text evidence="1">The sequence shown here is derived from an EMBL/GenBank/DDBJ whole genome shotgun (WGS) entry which is preliminary data.</text>
</comment>
<name>A0ABP7BVN8_9ACTN</name>
<dbReference type="CDD" id="cd01301">
    <property type="entry name" value="rDP_like"/>
    <property type="match status" value="1"/>
</dbReference>
<dbReference type="Gene3D" id="3.20.20.140">
    <property type="entry name" value="Metal-dependent hydrolases"/>
    <property type="match status" value="1"/>
</dbReference>
<dbReference type="InterPro" id="IPR032466">
    <property type="entry name" value="Metal_Hydrolase"/>
</dbReference>